<evidence type="ECO:0000256" key="2">
    <source>
        <dbReference type="ARBA" id="ARBA00022448"/>
    </source>
</evidence>
<organism evidence="9">
    <name type="scientific">mine drainage metagenome</name>
    <dbReference type="NCBI Taxonomy" id="410659"/>
    <lineage>
        <taxon>unclassified sequences</taxon>
        <taxon>metagenomes</taxon>
        <taxon>ecological metagenomes</taxon>
    </lineage>
</organism>
<evidence type="ECO:0000256" key="6">
    <source>
        <dbReference type="ARBA" id="ARBA00023004"/>
    </source>
</evidence>
<dbReference type="GO" id="GO:0046872">
    <property type="term" value="F:metal ion binding"/>
    <property type="evidence" value="ECO:0007669"/>
    <property type="project" value="UniProtKB-KW"/>
</dbReference>
<evidence type="ECO:0000256" key="5">
    <source>
        <dbReference type="ARBA" id="ARBA00022982"/>
    </source>
</evidence>
<keyword evidence="7" id="KW-0411">Iron-sulfur</keyword>
<evidence type="ECO:0000256" key="1">
    <source>
        <dbReference type="ARBA" id="ARBA00001966"/>
    </source>
</evidence>
<dbReference type="InterPro" id="IPR017896">
    <property type="entry name" value="4Fe4S_Fe-S-bd"/>
</dbReference>
<dbReference type="FunFam" id="3.30.70.20:FF:000045">
    <property type="entry name" value="Ferredoxin, 4Fe-4S"/>
    <property type="match status" value="1"/>
</dbReference>
<dbReference type="GO" id="GO:0051539">
    <property type="term" value="F:4 iron, 4 sulfur cluster binding"/>
    <property type="evidence" value="ECO:0007669"/>
    <property type="project" value="UniProtKB-KW"/>
</dbReference>
<comment type="caution">
    <text evidence="9">The sequence shown here is derived from an EMBL/GenBank/DDBJ whole genome shotgun (WGS) entry which is preliminary data.</text>
</comment>
<keyword evidence="2" id="KW-0813">Transport</keyword>
<dbReference type="Gene3D" id="3.30.70.20">
    <property type="match status" value="1"/>
</dbReference>
<evidence type="ECO:0000259" key="8">
    <source>
        <dbReference type="PROSITE" id="PS51379"/>
    </source>
</evidence>
<dbReference type="EMBL" id="MLJW01000078">
    <property type="protein sequence ID" value="OIR02071.1"/>
    <property type="molecule type" value="Genomic_DNA"/>
</dbReference>
<gene>
    <name evidence="9" type="primary">fer1_1</name>
    <name evidence="9" type="ORF">GALL_159300</name>
</gene>
<keyword evidence="6" id="KW-0408">Iron</keyword>
<accession>A0A1J5S1H9</accession>
<evidence type="ECO:0000313" key="9">
    <source>
        <dbReference type="EMBL" id="OIR02071.1"/>
    </source>
</evidence>
<keyword evidence="5" id="KW-0249">Electron transport</keyword>
<name>A0A1J5S1H9_9ZZZZ</name>
<dbReference type="SUPFAM" id="SSF54862">
    <property type="entry name" value="4Fe-4S ferredoxins"/>
    <property type="match status" value="1"/>
</dbReference>
<evidence type="ECO:0000256" key="4">
    <source>
        <dbReference type="ARBA" id="ARBA00022723"/>
    </source>
</evidence>
<dbReference type="AlphaFoldDB" id="A0A1J5S1H9"/>
<proteinExistence type="predicted"/>
<keyword evidence="4" id="KW-0479">Metal-binding</keyword>
<sequence length="64" mass="6564">MSYKIVADQCTGCGACEYECPNKAISESGGVFVIDAGKCTECKGFFDSAQCAAVCPVDGTCIPA</sequence>
<dbReference type="PROSITE" id="PS51379">
    <property type="entry name" value="4FE4S_FER_2"/>
    <property type="match status" value="1"/>
</dbReference>
<comment type="cofactor">
    <cofactor evidence="1">
        <name>[4Fe-4S] cluster</name>
        <dbReference type="ChEBI" id="CHEBI:49883"/>
    </cofactor>
</comment>
<feature type="domain" description="4Fe-4S ferredoxin-type" evidence="8">
    <location>
        <begin position="1"/>
        <end position="30"/>
    </location>
</feature>
<protein>
    <submittedName>
        <fullName evidence="9">Ferredoxin-1</fullName>
    </submittedName>
</protein>
<dbReference type="InterPro" id="IPR017900">
    <property type="entry name" value="4Fe4S_Fe_S_CS"/>
</dbReference>
<evidence type="ECO:0000256" key="7">
    <source>
        <dbReference type="ARBA" id="ARBA00023014"/>
    </source>
</evidence>
<keyword evidence="3" id="KW-0004">4Fe-4S</keyword>
<dbReference type="PROSITE" id="PS00198">
    <property type="entry name" value="4FE4S_FER_1"/>
    <property type="match status" value="1"/>
</dbReference>
<dbReference type="Pfam" id="PF00037">
    <property type="entry name" value="Fer4"/>
    <property type="match status" value="1"/>
</dbReference>
<reference evidence="9" key="1">
    <citation type="submission" date="2016-10" db="EMBL/GenBank/DDBJ databases">
        <title>Sequence of Gallionella enrichment culture.</title>
        <authorList>
            <person name="Poehlein A."/>
            <person name="Muehling M."/>
            <person name="Daniel R."/>
        </authorList>
    </citation>
    <scope>NUCLEOTIDE SEQUENCE</scope>
</reference>
<evidence type="ECO:0000256" key="3">
    <source>
        <dbReference type="ARBA" id="ARBA00022485"/>
    </source>
</evidence>